<organism evidence="1 2">
    <name type="scientific">Eragrostis curvula</name>
    <name type="common">weeping love grass</name>
    <dbReference type="NCBI Taxonomy" id="38414"/>
    <lineage>
        <taxon>Eukaryota</taxon>
        <taxon>Viridiplantae</taxon>
        <taxon>Streptophyta</taxon>
        <taxon>Embryophyta</taxon>
        <taxon>Tracheophyta</taxon>
        <taxon>Spermatophyta</taxon>
        <taxon>Magnoliopsida</taxon>
        <taxon>Liliopsida</taxon>
        <taxon>Poales</taxon>
        <taxon>Poaceae</taxon>
        <taxon>PACMAD clade</taxon>
        <taxon>Chloridoideae</taxon>
        <taxon>Eragrostideae</taxon>
        <taxon>Eragrostidinae</taxon>
        <taxon>Eragrostis</taxon>
    </lineage>
</organism>
<evidence type="ECO:0000313" key="2">
    <source>
        <dbReference type="Proteomes" id="UP000324897"/>
    </source>
</evidence>
<dbReference type="Gene3D" id="1.25.10.10">
    <property type="entry name" value="Leucine-rich Repeat Variant"/>
    <property type="match status" value="1"/>
</dbReference>
<reference evidence="1 2" key="1">
    <citation type="journal article" date="2019" name="Sci. Rep.">
        <title>A high-quality genome of Eragrostis curvula grass provides insights into Poaceae evolution and supports new strategies to enhance forage quality.</title>
        <authorList>
            <person name="Carballo J."/>
            <person name="Santos B.A.C.M."/>
            <person name="Zappacosta D."/>
            <person name="Garbus I."/>
            <person name="Selva J.P."/>
            <person name="Gallo C.A."/>
            <person name="Diaz A."/>
            <person name="Albertini E."/>
            <person name="Caccamo M."/>
            <person name="Echenique V."/>
        </authorList>
    </citation>
    <scope>NUCLEOTIDE SEQUENCE [LARGE SCALE GENOMIC DNA]</scope>
    <source>
        <strain evidence="2">cv. Victoria</strain>
        <tissue evidence="1">Leaf</tissue>
    </source>
</reference>
<sequence length="816" mass="88758">MNAHAGDEVQLHRRRCEDGFDSDGGSSGSGSFFEPWIEPDTRGRGSGHGHGARKGGGYKAAEKRVTRFALQLAVLEKAASVLGKLAFVWATVVLLGGFASSLRVLDFWSVTVVLVGEGARVFSRGNELEWQRYSTRTSTAGGGGGAIVSSSSRFCRRVAQAVAARACGRRRAVVDSTVQADDDDVAYARQRARHAPPVPYAGWVFVSKNAGAVLKVLQVLSSAACVALSAIGLCKHDRGGDDATADETRNQRPALVLFYCLALAEATLFLLEKALLAWKISFRMLLDEVSSECELGACGLVPLTRFFYDAYAQCVGNSVFDGVKMDLVTFAKELIESDFLDEQLMGVRILRQFARSKASAPETLRKEEVRRCAAVVVSKLVGKSQNALRVAGIHGSIESVMSLLHTARNTPPARRRHECAASSSSSGEMSYDHLGFNLVGLLILKKLARDHDNCGRIGNMRGLLSRVVEFTHAPPTLLLLRGSSSQTAGAATDSQIRAVKRALQVLKMLVTATGNTGKKLRREVADRVFTVSNLRGILQHGQGHRQLQKLAIDVLTGLAMDDRAKEGIARTGGVVKLLLSMFLNADLAYASELSSGAGEALAMLALESKANCGVILNKDGVPGRLITALHDAALRLNAARILRNLCAYSGEEWNARLRAVTAAMPAVLQMTMRETESEKLLEASIGLTTQICKFLDGEQFARELRGAGVDRAEYTERLASILRRHTYPEIRVPRVRRFVVLQAIWLMQAQAHGDDCYYVERFRQLDMGSLLQSIADTTSDLECFHVFSGSVGLSQHRKSFTDIVESALELLDSDRE</sequence>
<dbReference type="Gramene" id="TVU37491">
    <property type="protein sequence ID" value="TVU37491"/>
    <property type="gene ID" value="EJB05_10807"/>
</dbReference>
<dbReference type="InterPro" id="IPR011989">
    <property type="entry name" value="ARM-like"/>
</dbReference>
<name>A0A5J9VPH7_9POAL</name>
<accession>A0A5J9VPH7</accession>
<dbReference type="EMBL" id="RWGY01000007">
    <property type="protein sequence ID" value="TVU37491.1"/>
    <property type="molecule type" value="Genomic_DNA"/>
</dbReference>
<dbReference type="OrthoDB" id="687445at2759"/>
<gene>
    <name evidence="1" type="ORF">EJB05_10807</name>
</gene>
<evidence type="ECO:0000313" key="1">
    <source>
        <dbReference type="EMBL" id="TVU37491.1"/>
    </source>
</evidence>
<dbReference type="SUPFAM" id="SSF48371">
    <property type="entry name" value="ARM repeat"/>
    <property type="match status" value="1"/>
</dbReference>
<evidence type="ECO:0008006" key="3">
    <source>
        <dbReference type="Google" id="ProtNLM"/>
    </source>
</evidence>
<dbReference type="InterPro" id="IPR016024">
    <property type="entry name" value="ARM-type_fold"/>
</dbReference>
<keyword evidence="2" id="KW-1185">Reference proteome</keyword>
<comment type="caution">
    <text evidence="1">The sequence shown here is derived from an EMBL/GenBank/DDBJ whole genome shotgun (WGS) entry which is preliminary data.</text>
</comment>
<dbReference type="Proteomes" id="UP000324897">
    <property type="component" value="Chromosome 4"/>
</dbReference>
<protein>
    <recommendedName>
        <fullName evidence="3">DUF4220 domain-containing protein</fullName>
    </recommendedName>
</protein>
<dbReference type="AlphaFoldDB" id="A0A5J9VPH7"/>
<proteinExistence type="predicted"/>
<feature type="non-terminal residue" evidence="1">
    <location>
        <position position="1"/>
    </location>
</feature>
<dbReference type="PANTHER" id="PTHR33115:SF41">
    <property type="entry name" value="EXPRESSED PROTEIN"/>
    <property type="match status" value="1"/>
</dbReference>
<dbReference type="PANTHER" id="PTHR33115">
    <property type="entry name" value="ARM REPEAT SUPERFAMILY PROTEIN"/>
    <property type="match status" value="1"/>
</dbReference>